<dbReference type="EMBL" id="JACCBM010000001">
    <property type="protein sequence ID" value="NYD69790.1"/>
    <property type="molecule type" value="Genomic_DNA"/>
</dbReference>
<evidence type="ECO:0000313" key="4">
    <source>
        <dbReference type="EMBL" id="NYD69790.1"/>
    </source>
</evidence>
<dbReference type="Proteomes" id="UP000549913">
    <property type="component" value="Unassembled WGS sequence"/>
</dbReference>
<dbReference type="GO" id="GO:0003700">
    <property type="term" value="F:DNA-binding transcription factor activity"/>
    <property type="evidence" value="ECO:0007669"/>
    <property type="project" value="TreeGrafter"/>
</dbReference>
<accession>A0A852SJS9</accession>
<evidence type="ECO:0000313" key="5">
    <source>
        <dbReference type="Proteomes" id="UP000549913"/>
    </source>
</evidence>
<dbReference type="PRINTS" id="PR00455">
    <property type="entry name" value="HTHTETR"/>
</dbReference>
<organism evidence="4 5">
    <name type="scientific">Herbiconiux flava</name>
    <dbReference type="NCBI Taxonomy" id="881268"/>
    <lineage>
        <taxon>Bacteria</taxon>
        <taxon>Bacillati</taxon>
        <taxon>Actinomycetota</taxon>
        <taxon>Actinomycetes</taxon>
        <taxon>Micrococcales</taxon>
        <taxon>Microbacteriaceae</taxon>
        <taxon>Herbiconiux</taxon>
    </lineage>
</organism>
<comment type="caution">
    <text evidence="4">The sequence shown here is derived from an EMBL/GenBank/DDBJ whole genome shotgun (WGS) entry which is preliminary data.</text>
</comment>
<keyword evidence="5" id="KW-1185">Reference proteome</keyword>
<name>A0A852SJS9_9MICO</name>
<dbReference type="InterPro" id="IPR009057">
    <property type="entry name" value="Homeodomain-like_sf"/>
</dbReference>
<reference evidence="4 5" key="1">
    <citation type="submission" date="2020-07" db="EMBL/GenBank/DDBJ databases">
        <title>Sequencing the genomes of 1000 actinobacteria strains.</title>
        <authorList>
            <person name="Klenk H.-P."/>
        </authorList>
    </citation>
    <scope>NUCLEOTIDE SEQUENCE [LARGE SCALE GENOMIC DNA]</scope>
    <source>
        <strain evidence="4 5">DSM 26474</strain>
    </source>
</reference>
<dbReference type="Pfam" id="PF00440">
    <property type="entry name" value="TetR_N"/>
    <property type="match status" value="1"/>
</dbReference>
<dbReference type="PANTHER" id="PTHR30055:SF235">
    <property type="entry name" value="TRANSCRIPTIONAL REGULATORY PROTEIN"/>
    <property type="match status" value="1"/>
</dbReference>
<dbReference type="Gene3D" id="1.10.357.10">
    <property type="entry name" value="Tetracycline Repressor, domain 2"/>
    <property type="match status" value="1"/>
</dbReference>
<evidence type="ECO:0000259" key="3">
    <source>
        <dbReference type="PROSITE" id="PS50977"/>
    </source>
</evidence>
<feature type="domain" description="HTH tetR-type" evidence="3">
    <location>
        <begin position="15"/>
        <end position="75"/>
    </location>
</feature>
<dbReference type="RefSeq" id="WP_179547052.1">
    <property type="nucleotide sequence ID" value="NZ_BSEW01000001.1"/>
</dbReference>
<feature type="DNA-binding region" description="H-T-H motif" evidence="2">
    <location>
        <begin position="38"/>
        <end position="57"/>
    </location>
</feature>
<proteinExistence type="predicted"/>
<dbReference type="InterPro" id="IPR001647">
    <property type="entry name" value="HTH_TetR"/>
</dbReference>
<dbReference type="SUPFAM" id="SSF46689">
    <property type="entry name" value="Homeodomain-like"/>
    <property type="match status" value="1"/>
</dbReference>
<dbReference type="InterPro" id="IPR050109">
    <property type="entry name" value="HTH-type_TetR-like_transc_reg"/>
</dbReference>
<dbReference type="InterPro" id="IPR041678">
    <property type="entry name" value="TetR_C_16"/>
</dbReference>
<dbReference type="Pfam" id="PF17920">
    <property type="entry name" value="TetR_C_16"/>
    <property type="match status" value="1"/>
</dbReference>
<dbReference type="InterPro" id="IPR036271">
    <property type="entry name" value="Tet_transcr_reg_TetR-rel_C_sf"/>
</dbReference>
<dbReference type="AlphaFoldDB" id="A0A852SJS9"/>
<protein>
    <submittedName>
        <fullName evidence="4">AcrR family transcriptional regulator</fullName>
    </submittedName>
</protein>
<dbReference type="InterPro" id="IPR023772">
    <property type="entry name" value="DNA-bd_HTH_TetR-type_CS"/>
</dbReference>
<dbReference type="SUPFAM" id="SSF48498">
    <property type="entry name" value="Tetracyclin repressor-like, C-terminal domain"/>
    <property type="match status" value="1"/>
</dbReference>
<evidence type="ECO:0000256" key="1">
    <source>
        <dbReference type="ARBA" id="ARBA00023125"/>
    </source>
</evidence>
<dbReference type="PANTHER" id="PTHR30055">
    <property type="entry name" value="HTH-TYPE TRANSCRIPTIONAL REGULATOR RUTR"/>
    <property type="match status" value="1"/>
</dbReference>
<sequence length="200" mass="21725">MSIDDELIRSGRDAAVTRRALVRAARRRFATDGYRATTVRAIAADAGVNVALINRYFVSKEGLFEACMARTSDELDTQTPARASDLEAVIDRLVLHVVNAPDGDDPLQLLLLLRSSGDENADRIRRRTLEHFTRRLAAAAGWREDDPATAPVLLRAQLAISTLLGAVMLRSAAAAEPLASATHDDLAAPLRATFRALLAR</sequence>
<gene>
    <name evidence="4" type="ORF">BJ984_000948</name>
</gene>
<dbReference type="GO" id="GO:0000976">
    <property type="term" value="F:transcription cis-regulatory region binding"/>
    <property type="evidence" value="ECO:0007669"/>
    <property type="project" value="TreeGrafter"/>
</dbReference>
<dbReference type="PROSITE" id="PS50977">
    <property type="entry name" value="HTH_TETR_2"/>
    <property type="match status" value="1"/>
</dbReference>
<keyword evidence="1 2" id="KW-0238">DNA-binding</keyword>
<dbReference type="PROSITE" id="PS01081">
    <property type="entry name" value="HTH_TETR_1"/>
    <property type="match status" value="1"/>
</dbReference>
<evidence type="ECO:0000256" key="2">
    <source>
        <dbReference type="PROSITE-ProRule" id="PRU00335"/>
    </source>
</evidence>